<name>C5FI74_ARTOC</name>
<proteinExistence type="predicted"/>
<dbReference type="Proteomes" id="UP000002035">
    <property type="component" value="Unassembled WGS sequence"/>
</dbReference>
<accession>C5FI74</accession>
<dbReference type="HOGENOM" id="CLU_405001_0_0_1"/>
<reference evidence="3" key="1">
    <citation type="journal article" date="2012" name="MBio">
        <title>Comparative genome analysis of Trichophyton rubrum and related dermatophytes reveals candidate genes involved in infection.</title>
        <authorList>
            <person name="Martinez D.A."/>
            <person name="Oliver B.G."/>
            <person name="Graeser Y."/>
            <person name="Goldberg J.M."/>
            <person name="Li W."/>
            <person name="Martinez-Rossi N.M."/>
            <person name="Monod M."/>
            <person name="Shelest E."/>
            <person name="Barton R.C."/>
            <person name="Birch E."/>
            <person name="Brakhage A.A."/>
            <person name="Chen Z."/>
            <person name="Gurr S.J."/>
            <person name="Heiman D."/>
            <person name="Heitman J."/>
            <person name="Kosti I."/>
            <person name="Rossi A."/>
            <person name="Saif S."/>
            <person name="Samalova M."/>
            <person name="Saunders C.W."/>
            <person name="Shea T."/>
            <person name="Summerbell R.C."/>
            <person name="Xu J."/>
            <person name="Young S."/>
            <person name="Zeng Q."/>
            <person name="Birren B.W."/>
            <person name="Cuomo C.A."/>
            <person name="White T.C."/>
        </authorList>
    </citation>
    <scope>NUCLEOTIDE SEQUENCE [LARGE SCALE GENOMIC DNA]</scope>
    <source>
        <strain evidence="3">ATCC MYA-4605 / CBS 113480</strain>
    </source>
</reference>
<evidence type="ECO:0000256" key="1">
    <source>
        <dbReference type="SAM" id="MobiDB-lite"/>
    </source>
</evidence>
<organism evidence="2 3">
    <name type="scientific">Arthroderma otae (strain ATCC MYA-4605 / CBS 113480)</name>
    <name type="common">Microsporum canis</name>
    <dbReference type="NCBI Taxonomy" id="554155"/>
    <lineage>
        <taxon>Eukaryota</taxon>
        <taxon>Fungi</taxon>
        <taxon>Dikarya</taxon>
        <taxon>Ascomycota</taxon>
        <taxon>Pezizomycotina</taxon>
        <taxon>Eurotiomycetes</taxon>
        <taxon>Eurotiomycetidae</taxon>
        <taxon>Onygenales</taxon>
        <taxon>Arthrodermataceae</taxon>
        <taxon>Microsporum</taxon>
    </lineage>
</organism>
<feature type="region of interest" description="Disordered" evidence="1">
    <location>
        <begin position="27"/>
        <end position="73"/>
    </location>
</feature>
<dbReference type="GeneID" id="9228990"/>
<evidence type="ECO:0000313" key="2">
    <source>
        <dbReference type="EMBL" id="EEQ29054.1"/>
    </source>
</evidence>
<evidence type="ECO:0000313" key="3">
    <source>
        <dbReference type="Proteomes" id="UP000002035"/>
    </source>
</evidence>
<protein>
    <submittedName>
        <fullName evidence="2">Uncharacterized protein</fullName>
    </submittedName>
</protein>
<dbReference type="EMBL" id="DS995702">
    <property type="protein sequence ID" value="EEQ29054.1"/>
    <property type="molecule type" value="Genomic_DNA"/>
</dbReference>
<dbReference type="RefSeq" id="XP_002848939.1">
    <property type="nucleotide sequence ID" value="XM_002848893.1"/>
</dbReference>
<gene>
    <name evidence="2" type="ORF">MCYG_01873</name>
</gene>
<dbReference type="VEuPathDB" id="FungiDB:MCYG_01873"/>
<dbReference type="STRING" id="554155.C5FI74"/>
<dbReference type="OMA" id="IIMAKYL"/>
<keyword evidence="3" id="KW-1185">Reference proteome</keyword>
<sequence length="726" mass="82238">MVSKLSLRATPKESVTPDILGDIAMAGKKGKKKSSGAASNSQSKCAEKIDKGKQREENLPFCPPEQPIQGDAGPSNLPLGIAPGPAYFPKLSAPAWLPEYKPLPNAYGQIRVIPEDPPMPEFTLDPNKPFTDKRRVPSPLHVRKSTGPEQIFPANVQGYQWAVAGGYDGYLLPNPPLTNMLPKGPYYPGNQGGRSGINQFEPNPRQFGEPPTQIDLAGLAQVHAYRKEFKSSNAVIPNIKLPLTRGVVVKQYKDKDDEDGPVVLPDVRRTIRLLVASLPHLSRGFLANHIISAWKDREWHAIGVPGPDYPDWTSRTIHKSRIANRGHSNGYQSFGDLAQLDFESASLKHFSIMNKEKLPDARIMCVVNREVPKTDFNIFQHLVKRPELVIIMAKYLRVQELLILYSISRPFHHIVRNRITGIIVSQAQRRAIDSAQLFPFRCFSKLCFPDPAGRPHPIPERAMAGEIRQVPSFKWLLMVCYREMVCHEIASIMAQDGVRVPDACISVLKKIWLLLDIPDSARRVGLIQNTSVFSNLDIYFGMMFFVKLDMRFTDPITGSGKDGMRRLLMAQPSLTMLWKALKRTALVSRFDIIKLFVRWKYRPPMGEIGQTIFGVPPNEIGMTQYEGWGKTQSRFLLLRPDELILKESIRRQLNLHLHYTNMFLWGYVNPITKNNVQPRAYPLALDRLEGLEEILVPKEECEKERFVLRVTSSQARGARQQNWMLH</sequence>
<dbReference type="eggNOG" id="ENOG502SMUV">
    <property type="taxonomic scope" value="Eukaryota"/>
</dbReference>
<dbReference type="OrthoDB" id="4966at2759"/>
<dbReference type="AlphaFoldDB" id="C5FI74"/>
<feature type="compositionally biased region" description="Basic and acidic residues" evidence="1">
    <location>
        <begin position="45"/>
        <end position="58"/>
    </location>
</feature>